<evidence type="ECO:0000256" key="2">
    <source>
        <dbReference type="SAM" id="Phobius"/>
    </source>
</evidence>
<protein>
    <submittedName>
        <fullName evidence="3">Uncharacterized protein</fullName>
    </submittedName>
</protein>
<dbReference type="Proteomes" id="UP001341840">
    <property type="component" value="Unassembled WGS sequence"/>
</dbReference>
<evidence type="ECO:0000313" key="4">
    <source>
        <dbReference type="Proteomes" id="UP001341840"/>
    </source>
</evidence>
<name>A0ABU6XL52_9FABA</name>
<evidence type="ECO:0000313" key="3">
    <source>
        <dbReference type="EMBL" id="MED6197936.1"/>
    </source>
</evidence>
<feature type="compositionally biased region" description="Acidic residues" evidence="1">
    <location>
        <begin position="71"/>
        <end position="94"/>
    </location>
</feature>
<feature type="region of interest" description="Disordered" evidence="1">
    <location>
        <begin position="70"/>
        <end position="96"/>
    </location>
</feature>
<keyword evidence="2" id="KW-0812">Transmembrane</keyword>
<keyword evidence="4" id="KW-1185">Reference proteome</keyword>
<accession>A0ABU6XL52</accession>
<gene>
    <name evidence="3" type="ORF">PIB30_061523</name>
</gene>
<organism evidence="3 4">
    <name type="scientific">Stylosanthes scabra</name>
    <dbReference type="NCBI Taxonomy" id="79078"/>
    <lineage>
        <taxon>Eukaryota</taxon>
        <taxon>Viridiplantae</taxon>
        <taxon>Streptophyta</taxon>
        <taxon>Embryophyta</taxon>
        <taxon>Tracheophyta</taxon>
        <taxon>Spermatophyta</taxon>
        <taxon>Magnoliopsida</taxon>
        <taxon>eudicotyledons</taxon>
        <taxon>Gunneridae</taxon>
        <taxon>Pentapetalae</taxon>
        <taxon>rosids</taxon>
        <taxon>fabids</taxon>
        <taxon>Fabales</taxon>
        <taxon>Fabaceae</taxon>
        <taxon>Papilionoideae</taxon>
        <taxon>50 kb inversion clade</taxon>
        <taxon>dalbergioids sensu lato</taxon>
        <taxon>Dalbergieae</taxon>
        <taxon>Pterocarpus clade</taxon>
        <taxon>Stylosanthes</taxon>
    </lineage>
</organism>
<keyword evidence="2" id="KW-1133">Transmembrane helix</keyword>
<evidence type="ECO:0000256" key="1">
    <source>
        <dbReference type="SAM" id="MobiDB-lite"/>
    </source>
</evidence>
<reference evidence="3 4" key="1">
    <citation type="journal article" date="2023" name="Plants (Basel)">
        <title>Bridging the Gap: Combining Genomics and Transcriptomics Approaches to Understand Stylosanthes scabra, an Orphan Legume from the Brazilian Caatinga.</title>
        <authorList>
            <person name="Ferreira-Neto J.R.C."/>
            <person name="da Silva M.D."/>
            <person name="Binneck E."/>
            <person name="de Melo N.F."/>
            <person name="da Silva R.H."/>
            <person name="de Melo A.L.T.M."/>
            <person name="Pandolfi V."/>
            <person name="Bustamante F.O."/>
            <person name="Brasileiro-Vidal A.C."/>
            <person name="Benko-Iseppon A.M."/>
        </authorList>
    </citation>
    <scope>NUCLEOTIDE SEQUENCE [LARGE SCALE GENOMIC DNA]</scope>
    <source>
        <tissue evidence="3">Leaves</tissue>
    </source>
</reference>
<feature type="compositionally biased region" description="Low complexity" evidence="1">
    <location>
        <begin position="1"/>
        <end position="17"/>
    </location>
</feature>
<comment type="caution">
    <text evidence="3">The sequence shown here is derived from an EMBL/GenBank/DDBJ whole genome shotgun (WGS) entry which is preliminary data.</text>
</comment>
<feature type="transmembrane region" description="Helical" evidence="2">
    <location>
        <begin position="223"/>
        <end position="240"/>
    </location>
</feature>
<keyword evidence="2" id="KW-0472">Membrane</keyword>
<sequence length="293" mass="33884">MIQSANNNFNNSSIASQPLKSGDLPSQLLSNPRGSISTLFRCANQERREDALLYEGDVERLNHEEVHEYLEEVEEENKDQEAEDVDQEVEDEDKEQNGMKIVHSASFEATPPESPSKLHFEWVNLSNLIFIGPQHYGLLETDGQLRALCGVLDKKEMDPLVLAESRFITCGKSEFEKCSGHMHKLHNNRPKVGKFQEKLVGLQSNGWTNQVWDPGKSYKNQHFWGLVTYMGILASLLYMPWNPIKHTKSKHWWRFIASVGALRSMVLATWDLRDHCNNKNYWKFQDKFKHKPQ</sequence>
<proteinExistence type="predicted"/>
<dbReference type="EMBL" id="JASCZI010212007">
    <property type="protein sequence ID" value="MED6197936.1"/>
    <property type="molecule type" value="Genomic_DNA"/>
</dbReference>
<feature type="region of interest" description="Disordered" evidence="1">
    <location>
        <begin position="1"/>
        <end position="30"/>
    </location>
</feature>